<dbReference type="InterPro" id="IPR004176">
    <property type="entry name" value="Clp_R_N"/>
</dbReference>
<reference evidence="5" key="1">
    <citation type="submission" date="2013-07" db="EMBL/GenBank/DDBJ databases">
        <title>The genome of Eucalyptus grandis.</title>
        <authorList>
            <person name="Schmutz J."/>
            <person name="Hayes R."/>
            <person name="Myburg A."/>
            <person name="Tuskan G."/>
            <person name="Grattapaglia D."/>
            <person name="Rokhsar D.S."/>
        </authorList>
    </citation>
    <scope>NUCLEOTIDE SEQUENCE</scope>
    <source>
        <tissue evidence="5">Leaf extractions</tissue>
    </source>
</reference>
<dbReference type="EMBL" id="KK198753">
    <property type="protein sequence ID" value="KCW90472.1"/>
    <property type="molecule type" value="Genomic_DNA"/>
</dbReference>
<dbReference type="InParanoid" id="A0A059DJ97"/>
<dbReference type="FunCoup" id="A0A059DJ97">
    <property type="interactions" value="718"/>
</dbReference>
<dbReference type="PROSITE" id="PS51903">
    <property type="entry name" value="CLP_R"/>
    <property type="match status" value="1"/>
</dbReference>
<dbReference type="OMA" id="WVADYRA"/>
<feature type="domain" description="Clp R" evidence="4">
    <location>
        <begin position="10"/>
        <end position="171"/>
    </location>
</feature>
<dbReference type="Gramene" id="KCW90472">
    <property type="protein sequence ID" value="KCW90472"/>
    <property type="gene ID" value="EUGRSUZ_A02599"/>
</dbReference>
<gene>
    <name evidence="5" type="ORF">EUGRSUZ_A02599</name>
</gene>
<dbReference type="InterPro" id="IPR058680">
    <property type="entry name" value="NBD_SMAX1-like"/>
</dbReference>
<dbReference type="Pfam" id="PF23569">
    <property type="entry name" value="NBD_SMAX1"/>
    <property type="match status" value="1"/>
</dbReference>
<dbReference type="AlphaFoldDB" id="A0A059DJ97"/>
<protein>
    <recommendedName>
        <fullName evidence="4">Clp R domain-containing protein</fullName>
    </recommendedName>
</protein>
<name>A0A059DJ97_EUCGR</name>
<comment type="similarity">
    <text evidence="1">Belongs to the ClpA/ClpB family.</text>
</comment>
<dbReference type="SUPFAM" id="SSF52540">
    <property type="entry name" value="P-loop containing nucleoside triphosphate hydrolases"/>
    <property type="match status" value="1"/>
</dbReference>
<dbReference type="Gene3D" id="1.10.1780.10">
    <property type="entry name" value="Clp, N-terminal domain"/>
    <property type="match status" value="1"/>
</dbReference>
<dbReference type="eggNOG" id="KOG1051">
    <property type="taxonomic scope" value="Eukaryota"/>
</dbReference>
<sequence>MRAGGGCTVQHALTTEAATLVKQAVTLAKRRGHSQVTPLHVANTMLTSATGLLRTACLQSHSHPLQCKALELCFNVALNRLPAAAPSHVLGTHLQNPSISNALVAAFKRAQAHQRRGSIENQQQPILAVKIELEQLIISILDDPSVSRVMKEAGFSSSQVKSNVEQAVSSSNICSKSQTVTKDNSKGSNNSNLLVISHQSPLSSFDETGLVLGNINAPDTVRNEDVAFVLENMVSKKRKSIVVVGECLASVEGVVGAVMDKLKKGQDDVPQTIRSLKILNLSISSFENMHREEVEGRVEDLKRHVKSYISNDDGGVVLYLGDLKWTAEYRARKFKGHQLERNNNYYCAVEHVVGEIAKLVSGIGGNGRFWLMGFATFQSYMTCTTGYPSIEALWCLHPLTIPAGSLSLSLLPDSGPETDCISKKAENRGPASPFELVESRSSTTSSLPPWLQNCKDEYRRHCNNNDEEYACQKWNNFGKNPMFSSLPASPSASGYSHERQNPNFPHFVHHEWPPTKLHSWRDHKFWNPPSESVNFVIELSSRSNSASSSEIMEVEYVPRFKELNSENLKTLCTELEKKVPSQKAIIREISTTILQCRSGMSRRKLGPKCQNGASKQDTWFLFQGADAEAKEKVARELARLVFRSYTSFSSIALSSFSSSTRADSPENNGYKRLRDEQSSGYIERFAEELAKNPHRVFFVEDVEEADYTAQMGFKRAMQRGRISSLVGDEVELSDAIVIFSYERCTSGIPTNFMLKSSQTRSCLSLDLNTLVEEDTAEDDYDDQSTDDIGLLGWVDGRVAFNVQ</sequence>
<dbReference type="InterPro" id="IPR036628">
    <property type="entry name" value="Clp_N_dom_sf"/>
</dbReference>
<organism evidence="5">
    <name type="scientific">Eucalyptus grandis</name>
    <name type="common">Flooded gum</name>
    <dbReference type="NCBI Taxonomy" id="71139"/>
    <lineage>
        <taxon>Eukaryota</taxon>
        <taxon>Viridiplantae</taxon>
        <taxon>Streptophyta</taxon>
        <taxon>Embryophyta</taxon>
        <taxon>Tracheophyta</taxon>
        <taxon>Spermatophyta</taxon>
        <taxon>Magnoliopsida</taxon>
        <taxon>eudicotyledons</taxon>
        <taxon>Gunneridae</taxon>
        <taxon>Pentapetalae</taxon>
        <taxon>rosids</taxon>
        <taxon>malvids</taxon>
        <taxon>Myrtales</taxon>
        <taxon>Myrtaceae</taxon>
        <taxon>Myrtoideae</taxon>
        <taxon>Eucalypteae</taxon>
        <taxon>Eucalyptus</taxon>
    </lineage>
</organism>
<keyword evidence="2 3" id="KW-0677">Repeat</keyword>
<dbReference type="PANTHER" id="PTHR43572:SF31">
    <property type="entry name" value="PROTEIN SMAX1-LIKE 3"/>
    <property type="match status" value="1"/>
</dbReference>
<evidence type="ECO:0000313" key="5">
    <source>
        <dbReference type="EMBL" id="KCW90472.1"/>
    </source>
</evidence>
<dbReference type="InterPro" id="IPR027417">
    <property type="entry name" value="P-loop_NTPase"/>
</dbReference>
<evidence type="ECO:0000256" key="2">
    <source>
        <dbReference type="ARBA" id="ARBA00022737"/>
    </source>
</evidence>
<dbReference type="Gene3D" id="3.40.50.300">
    <property type="entry name" value="P-loop containing nucleotide triphosphate hydrolases"/>
    <property type="match status" value="1"/>
</dbReference>
<proteinExistence type="inferred from homology"/>
<dbReference type="SUPFAM" id="SSF81923">
    <property type="entry name" value="Double Clp-N motif"/>
    <property type="match status" value="1"/>
</dbReference>
<dbReference type="PANTHER" id="PTHR43572">
    <property type="entry name" value="CHAPERONE PROTEIN CLPD, CHLOROPLASTIC"/>
    <property type="match status" value="1"/>
</dbReference>
<dbReference type="OrthoDB" id="750498at2759"/>
<evidence type="ECO:0000256" key="1">
    <source>
        <dbReference type="ARBA" id="ARBA00008675"/>
    </source>
</evidence>
<dbReference type="GO" id="GO:0044183">
    <property type="term" value="F:protein folding chaperone"/>
    <property type="evidence" value="ECO:0000318"/>
    <property type="project" value="GO_Central"/>
</dbReference>
<dbReference type="KEGG" id="egr:104447059"/>
<accession>A0A059DJ97</accession>
<evidence type="ECO:0000256" key="3">
    <source>
        <dbReference type="PROSITE-ProRule" id="PRU01251"/>
    </source>
</evidence>
<evidence type="ECO:0000259" key="4">
    <source>
        <dbReference type="PROSITE" id="PS51903"/>
    </source>
</evidence>
<dbReference type="InterPro" id="IPR051650">
    <property type="entry name" value="SL_signaling_regulator"/>
</dbReference>
<dbReference type="STRING" id="71139.A0A059DJ97"/>
<dbReference type="GO" id="GO:0005634">
    <property type="term" value="C:nucleus"/>
    <property type="evidence" value="ECO:0000318"/>
    <property type="project" value="GO_Central"/>
</dbReference>